<accession>A0A2Y9CKF0</accession>
<feature type="domain" description="SPOR" evidence="1">
    <location>
        <begin position="103"/>
        <end position="177"/>
    </location>
</feature>
<dbReference type="PANTHER" id="PTHR38687">
    <property type="entry name" value="CELL DIVISION PROTEIN DEDD-RELATED"/>
    <property type="match status" value="1"/>
</dbReference>
<reference evidence="2 3" key="1">
    <citation type="submission" date="2017-05" db="EMBL/GenBank/DDBJ databases">
        <title>Genome sequence of Candidatus Fukatsuia symbiotica and Candidatus Hamiltonella defensa from Acyrthosiphon pisum strain 5D.</title>
        <authorList>
            <person name="Patel V.A."/>
            <person name="Chevignon G."/>
            <person name="Russell J.A."/>
            <person name="Oliver K.M."/>
        </authorList>
    </citation>
    <scope>NUCLEOTIDE SEQUENCE [LARGE SCALE GENOMIC DNA]</scope>
    <source>
        <strain evidence="2 3">5D</strain>
    </source>
</reference>
<dbReference type="InterPro" id="IPR007730">
    <property type="entry name" value="SPOR-like_dom"/>
</dbReference>
<organism evidence="2 3">
    <name type="scientific">Candidatus Fukatsuia symbiotica</name>
    <dbReference type="NCBI Taxonomy" id="1878942"/>
    <lineage>
        <taxon>Bacteria</taxon>
        <taxon>Pseudomonadati</taxon>
        <taxon>Pseudomonadota</taxon>
        <taxon>Gammaproteobacteria</taxon>
        <taxon>Enterobacterales</taxon>
        <taxon>Yersiniaceae</taxon>
        <taxon>Candidatus Fukatsuia</taxon>
    </lineage>
</organism>
<evidence type="ECO:0000313" key="2">
    <source>
        <dbReference type="EMBL" id="AWK15400.1"/>
    </source>
</evidence>
<keyword evidence="3" id="KW-1185">Reference proteome</keyword>
<dbReference type="Gene3D" id="3.30.70.1070">
    <property type="entry name" value="Sporulation related repeat"/>
    <property type="match status" value="1"/>
</dbReference>
<dbReference type="STRING" id="1878942.GCA_900128755_00998"/>
<dbReference type="PANTHER" id="PTHR38687:SF2">
    <property type="entry name" value="CELL DIVISION PROTEIN FTSN"/>
    <property type="match status" value="1"/>
</dbReference>
<dbReference type="KEGG" id="fsm:CCS41_09510"/>
<dbReference type="PROSITE" id="PS51724">
    <property type="entry name" value="SPOR"/>
    <property type="match status" value="1"/>
</dbReference>
<dbReference type="SUPFAM" id="SSF110997">
    <property type="entry name" value="Sporulation related repeat"/>
    <property type="match status" value="1"/>
</dbReference>
<name>A0A2Y9CKF0_9GAMM</name>
<protein>
    <recommendedName>
        <fullName evidence="1">SPOR domain-containing protein</fullName>
    </recommendedName>
</protein>
<proteinExistence type="predicted"/>
<sequence length="202" mass="22674">MLVLAVVLSVGFAAGFYFISHNKVDKPPLLPNRNPHTVTGLPPLPEERWRYIKELENRQIGVAKPTEPSSGSEARLLSPLTHDPSRQIMEPPSVTTPKPKLEKEKVQSWLLQCGSFRTVDQAESIRAKLAFDGIESQVTSSDGWNRVLLGPYSSRASIDTMLRRLKDTEVSGCIALSVGVEKYHFSPIYSLKMIFKYTPCYR</sequence>
<gene>
    <name evidence="2" type="ORF">CCS41_09510</name>
</gene>
<dbReference type="OrthoDB" id="8558195at2"/>
<dbReference type="InterPro" id="IPR036680">
    <property type="entry name" value="SPOR-like_sf"/>
</dbReference>
<evidence type="ECO:0000313" key="3">
    <source>
        <dbReference type="Proteomes" id="UP000261875"/>
    </source>
</evidence>
<dbReference type="Pfam" id="PF05036">
    <property type="entry name" value="SPOR"/>
    <property type="match status" value="1"/>
</dbReference>
<dbReference type="GO" id="GO:0042834">
    <property type="term" value="F:peptidoglycan binding"/>
    <property type="evidence" value="ECO:0007669"/>
    <property type="project" value="InterPro"/>
</dbReference>
<evidence type="ECO:0000259" key="1">
    <source>
        <dbReference type="PROSITE" id="PS51724"/>
    </source>
</evidence>
<dbReference type="Proteomes" id="UP000261875">
    <property type="component" value="Chromosome"/>
</dbReference>
<dbReference type="EMBL" id="CP021659">
    <property type="protein sequence ID" value="AWK15400.1"/>
    <property type="molecule type" value="Genomic_DNA"/>
</dbReference>
<dbReference type="AlphaFoldDB" id="A0A2Y9CKF0"/>
<dbReference type="InterPro" id="IPR052521">
    <property type="entry name" value="Cell_div_SPOR-domain"/>
</dbReference>